<dbReference type="EMBL" id="CP046052">
    <property type="protein sequence ID" value="QGM47278.1"/>
    <property type="molecule type" value="Genomic_DNA"/>
</dbReference>
<evidence type="ECO:0000313" key="2">
    <source>
        <dbReference type="Proteomes" id="UP000309061"/>
    </source>
</evidence>
<reference evidence="1 2" key="1">
    <citation type="submission" date="2019-11" db="EMBL/GenBank/DDBJ databases">
        <title>The genome sequence of Methylocystis heyeri.</title>
        <authorList>
            <person name="Oshkin I.Y."/>
            <person name="Miroshnikov K."/>
            <person name="Dedysh S.N."/>
        </authorList>
    </citation>
    <scope>NUCLEOTIDE SEQUENCE [LARGE SCALE GENOMIC DNA]</scope>
    <source>
        <strain evidence="1 2">H2</strain>
    </source>
</reference>
<keyword evidence="2" id="KW-1185">Reference proteome</keyword>
<proteinExistence type="predicted"/>
<dbReference type="AlphaFoldDB" id="A0A6B8KKS0"/>
<dbReference type="Proteomes" id="UP000309061">
    <property type="component" value="Chromosome"/>
</dbReference>
<dbReference type="KEGG" id="mhey:H2LOC_017165"/>
<protein>
    <submittedName>
        <fullName evidence="1">Type VI secretion system baseplate subunit TssF</fullName>
    </submittedName>
</protein>
<dbReference type="PANTHER" id="PTHR35370:SF1">
    <property type="entry name" value="TYPE VI SECRETION SYSTEM COMPONENT TSSF1"/>
    <property type="match status" value="1"/>
</dbReference>
<dbReference type="NCBIfam" id="TIGR03359">
    <property type="entry name" value="VI_chp_6"/>
    <property type="match status" value="1"/>
</dbReference>
<organism evidence="1 2">
    <name type="scientific">Methylocystis heyeri</name>
    <dbReference type="NCBI Taxonomy" id="391905"/>
    <lineage>
        <taxon>Bacteria</taxon>
        <taxon>Pseudomonadati</taxon>
        <taxon>Pseudomonadota</taxon>
        <taxon>Alphaproteobacteria</taxon>
        <taxon>Hyphomicrobiales</taxon>
        <taxon>Methylocystaceae</taxon>
        <taxon>Methylocystis</taxon>
    </lineage>
</organism>
<gene>
    <name evidence="1" type="primary">tssF</name>
    <name evidence="1" type="ORF">H2LOC_017165</name>
</gene>
<dbReference type="RefSeq" id="WP_136497471.1">
    <property type="nucleotide sequence ID" value="NZ_CP046052.1"/>
</dbReference>
<accession>A0A6B8KKS0</accession>
<evidence type="ECO:0000313" key="1">
    <source>
        <dbReference type="EMBL" id="QGM47278.1"/>
    </source>
</evidence>
<dbReference type="PANTHER" id="PTHR35370">
    <property type="entry name" value="CYTOPLASMIC PROTEIN-RELATED-RELATED"/>
    <property type="match status" value="1"/>
</dbReference>
<sequence length="648" mass="71653">MNREFLDLYNRELDLLYDHAREFAEEYPGIAGRLGGLTREAMDPSIMGLLEGSAFLASRVQLKLKHEFPEFINNLLEQLVPNFLAPTPAMTLVKVRPPAGDPSLREGRGIPRGAVLDAVYAENERKVACRYKLSAPIRLWPFEITEAEYFSSAAPLQALGLKASSEVAAGLKLTLEMRDAPGAAEAGRGAPESWFSACAIKNLPIHLLGAESDAIALYEQIFAHCVGAWLRCADEFGDPVVSALDKSAITQIGFDEGEALLPGDDRVFRGFELLREYFVFPRKFMAFDLGGLESAKEAMKAKTVSVILAFDEINASLAAAVQPRMFSLYTAPAVNLFEMTTDRVQLRKSEHEYLVVPDRSKPIDFEPHRILDVYAHLQGGGEKIAVRPLYSAQPGSAHSKDYYYTIRRLPRRRSQEEKKRGFAENYLGSDVYLSIGEATSLNDDAPISELSVRALCSNRHLPEHLPWGAGSSDFRFADDVSLDVMSVAAPSPPREPIVSQMRSRTETAHTGIVAWRLLNMLNLNFLGLVERGAGKNAAALREILATFADFSDSSVERRLRGVRSVESKQVVRRLRRASGVGAASGIEVTVALDDKAFEGSGVFLLGAILDRFLSEYASLNNFTQLVVRTTERGVIMRWPPRIGSRRLL</sequence>
<dbReference type="OrthoDB" id="9763676at2"/>
<dbReference type="Pfam" id="PF05947">
    <property type="entry name" value="T6SS_TssF"/>
    <property type="match status" value="1"/>
</dbReference>
<dbReference type="InterPro" id="IPR010272">
    <property type="entry name" value="T6SS_TssF"/>
</dbReference>
<dbReference type="PIRSF" id="PIRSF028304">
    <property type="entry name" value="UCP028304"/>
    <property type="match status" value="1"/>
</dbReference>
<name>A0A6B8KKS0_9HYPH</name>